<dbReference type="Gene3D" id="3.40.50.1820">
    <property type="entry name" value="alpha/beta hydrolase"/>
    <property type="match status" value="1"/>
</dbReference>
<dbReference type="EMBL" id="WPCR01000006">
    <property type="protein sequence ID" value="NHM14235.1"/>
    <property type="molecule type" value="Genomic_DNA"/>
</dbReference>
<name>A0ABX0IL67_9ACTN</name>
<dbReference type="Pfam" id="PF07859">
    <property type="entry name" value="Abhydrolase_3"/>
    <property type="match status" value="1"/>
</dbReference>
<dbReference type="InterPro" id="IPR050300">
    <property type="entry name" value="GDXG_lipolytic_enzyme"/>
</dbReference>
<sequence length="368" mass="41024">MEPPRCEPKGAAMASDFYQYDDRRDPKWGLPGDVRENWNNPTIATFFADIMTPGLSQDEIDMGRAMFEGAFESMLSGMTMPPELEAAGEWAEYWAPGCVEEPDAPELRLHVRLPKGEHEGKRPCIMYYFAAGMGGKPDYFDTEIAQYSADLGAVVIAPQYRAHPEVKQPAQLNDLHAAYQWAIDHADELNIDPDCIVLSGYSIGAMMALGLAFRLKKYGITPRGLSIVAPPVDDMANGPSSRISFASENLGCEERVITWHSFFGAINVARPAVSPEIIPNHCTVDDLRGFPPVFMHIMESDPNRDEDIEFCSKLLAAGVMTSMHLWPGTNHATFYSGPMYELKAKFYAEVENDIKTLIENDCRRPWSA</sequence>
<evidence type="ECO:0000313" key="4">
    <source>
        <dbReference type="Proteomes" id="UP000636394"/>
    </source>
</evidence>
<keyword evidence="4" id="KW-1185">Reference proteome</keyword>
<proteinExistence type="predicted"/>
<organism evidence="3 4">
    <name type="scientific">Xiamenia xianingshaonis</name>
    <dbReference type="NCBI Taxonomy" id="2682776"/>
    <lineage>
        <taxon>Bacteria</taxon>
        <taxon>Bacillati</taxon>
        <taxon>Actinomycetota</taxon>
        <taxon>Coriobacteriia</taxon>
        <taxon>Eggerthellales</taxon>
        <taxon>Eggerthellaceae</taxon>
        <taxon>Xiamenia</taxon>
    </lineage>
</organism>
<dbReference type="InterPro" id="IPR029058">
    <property type="entry name" value="AB_hydrolase_fold"/>
</dbReference>
<dbReference type="InterPro" id="IPR013094">
    <property type="entry name" value="AB_hydrolase_3"/>
</dbReference>
<dbReference type="SUPFAM" id="SSF53474">
    <property type="entry name" value="alpha/beta-Hydrolases"/>
    <property type="match status" value="1"/>
</dbReference>
<comment type="caution">
    <text evidence="3">The sequence shown here is derived from an EMBL/GenBank/DDBJ whole genome shotgun (WGS) entry which is preliminary data.</text>
</comment>
<reference evidence="3 4" key="1">
    <citation type="submission" date="2019-11" db="EMBL/GenBank/DDBJ databases">
        <title>Eggerthellaceae novel genus isolated from the rectal contents of marmort.</title>
        <authorList>
            <person name="Zhang G."/>
        </authorList>
    </citation>
    <scope>NUCLEOTIDE SEQUENCE [LARGE SCALE GENOMIC DNA]</scope>
    <source>
        <strain evidence="4">zg-886</strain>
    </source>
</reference>
<protein>
    <submittedName>
        <fullName evidence="3">Alpha/beta fold hydrolase</fullName>
    </submittedName>
</protein>
<dbReference type="Proteomes" id="UP000636394">
    <property type="component" value="Unassembled WGS sequence"/>
</dbReference>
<evidence type="ECO:0000256" key="1">
    <source>
        <dbReference type="ARBA" id="ARBA00022801"/>
    </source>
</evidence>
<keyword evidence="1 3" id="KW-0378">Hydrolase</keyword>
<evidence type="ECO:0000313" key="3">
    <source>
        <dbReference type="EMBL" id="NHM14235.1"/>
    </source>
</evidence>
<evidence type="ECO:0000259" key="2">
    <source>
        <dbReference type="Pfam" id="PF07859"/>
    </source>
</evidence>
<dbReference type="GO" id="GO:0016787">
    <property type="term" value="F:hydrolase activity"/>
    <property type="evidence" value="ECO:0007669"/>
    <property type="project" value="UniProtKB-KW"/>
</dbReference>
<accession>A0ABX0IL67</accession>
<dbReference type="PANTHER" id="PTHR48081">
    <property type="entry name" value="AB HYDROLASE SUPERFAMILY PROTEIN C4A8.06C"/>
    <property type="match status" value="1"/>
</dbReference>
<gene>
    <name evidence="3" type="ORF">GMI68_05550</name>
</gene>
<feature type="domain" description="Alpha/beta hydrolase fold-3" evidence="2">
    <location>
        <begin position="134"/>
        <end position="333"/>
    </location>
</feature>